<dbReference type="AlphaFoldDB" id="A0AAV5A098"/>
<comment type="caution">
    <text evidence="1">The sequence shown here is derived from an EMBL/GenBank/DDBJ whole genome shotgun (WGS) entry which is preliminary data.</text>
</comment>
<gene>
    <name evidence="1" type="ORF">Clacol_000889</name>
</gene>
<dbReference type="EMBL" id="BPWL01000001">
    <property type="protein sequence ID" value="GJJ06694.1"/>
    <property type="molecule type" value="Genomic_DNA"/>
</dbReference>
<proteinExistence type="predicted"/>
<organism evidence="1 2">
    <name type="scientific">Clathrus columnatus</name>
    <dbReference type="NCBI Taxonomy" id="1419009"/>
    <lineage>
        <taxon>Eukaryota</taxon>
        <taxon>Fungi</taxon>
        <taxon>Dikarya</taxon>
        <taxon>Basidiomycota</taxon>
        <taxon>Agaricomycotina</taxon>
        <taxon>Agaricomycetes</taxon>
        <taxon>Phallomycetidae</taxon>
        <taxon>Phallales</taxon>
        <taxon>Clathraceae</taxon>
        <taxon>Clathrus</taxon>
    </lineage>
</organism>
<protein>
    <submittedName>
        <fullName evidence="1">Uncharacterized protein</fullName>
    </submittedName>
</protein>
<accession>A0AAV5A098</accession>
<dbReference type="Proteomes" id="UP001050691">
    <property type="component" value="Unassembled WGS sequence"/>
</dbReference>
<reference evidence="1" key="1">
    <citation type="submission" date="2021-10" db="EMBL/GenBank/DDBJ databases">
        <title>De novo Genome Assembly of Clathrus columnatus (Basidiomycota, Fungi) Using Illumina and Nanopore Sequence Data.</title>
        <authorList>
            <person name="Ogiso-Tanaka E."/>
            <person name="Itagaki H."/>
            <person name="Hosoya T."/>
            <person name="Hosaka K."/>
        </authorList>
    </citation>
    <scope>NUCLEOTIDE SEQUENCE</scope>
    <source>
        <strain evidence="1">MO-923</strain>
    </source>
</reference>
<sequence>MARLVQTLGVHCRMSSTASSLIHPDKIFTNAPPLPQPWTKSILPLLTPCPVTLSWKESKGSHCGPLGSLQTALHTIHKCKVKWPVDESALANLTPGEYLKALLQLTANLFSQLHLLKTVKKLVECLSIDLGEFIHSVTFSVETDSDCWEWQGAPPIVLALVTTNAKDFFHANGEISSPIEYVLSKAFNYNPSVTSIIVTNFSQITIFSLPTWKCPEPIYDRILTYKPSLALRVLATAYLYDMAPHYSIILLPPPIIEPDETLIFPEGPTKDPGELLLPDEELFMTHHRHSDFDLATLIRDCNRAHQFFRWKEYIVVY</sequence>
<evidence type="ECO:0000313" key="1">
    <source>
        <dbReference type="EMBL" id="GJJ06694.1"/>
    </source>
</evidence>
<keyword evidence="2" id="KW-1185">Reference proteome</keyword>
<name>A0AAV5A098_9AGAM</name>
<evidence type="ECO:0000313" key="2">
    <source>
        <dbReference type="Proteomes" id="UP001050691"/>
    </source>
</evidence>